<dbReference type="AlphaFoldDB" id="A0A3P8YS15"/>
<keyword evidence="4 6" id="KW-1133">Transmembrane helix</keyword>
<dbReference type="PANTHER" id="PTHR33721">
    <property type="entry name" value="TRANSMEMBRANE PROTEIN 255B-LIKE"/>
    <property type="match status" value="1"/>
</dbReference>
<evidence type="ECO:0000256" key="5">
    <source>
        <dbReference type="ARBA" id="ARBA00023136"/>
    </source>
</evidence>
<dbReference type="PANTHER" id="PTHR33721:SF4">
    <property type="entry name" value="TRANSMEMBRANE PROTEIN 255B"/>
    <property type="match status" value="1"/>
</dbReference>
<feature type="transmembrane region" description="Helical" evidence="6">
    <location>
        <begin position="149"/>
        <end position="177"/>
    </location>
</feature>
<comment type="subcellular location">
    <subcellularLocation>
        <location evidence="1">Membrane</location>
        <topology evidence="1">Multi-pass membrane protein</topology>
    </subcellularLocation>
</comment>
<reference evidence="8" key="1">
    <citation type="journal article" date="2014" name="PLoS ONE">
        <title>The genome and linkage map of the northern pike (Esox lucius): conserved synteny revealed between the salmonid sister group and the Neoteleostei.</title>
        <authorList>
            <person name="Rondeau E.B."/>
            <person name="Minkley D.R."/>
            <person name="Leong J.S."/>
            <person name="Messmer A.M."/>
            <person name="Jantzen J.R."/>
            <person name="von Schalburg K.R."/>
            <person name="Lemon C."/>
            <person name="Bird N.H."/>
            <person name="Koop B.F."/>
        </authorList>
    </citation>
    <scope>NUCLEOTIDE SEQUENCE</scope>
</reference>
<dbReference type="Pfam" id="PF14967">
    <property type="entry name" value="FAM70"/>
    <property type="match status" value="1"/>
</dbReference>
<accession>A0A3P8YS15</accession>
<dbReference type="Ensembl" id="ENSELUT00000029508.3">
    <property type="protein sequence ID" value="ENSELUP00000019374.2"/>
    <property type="gene ID" value="ENSELUG00000001446.3"/>
</dbReference>
<feature type="transmembrane region" description="Helical" evidence="6">
    <location>
        <begin position="122"/>
        <end position="142"/>
    </location>
</feature>
<evidence type="ECO:0000313" key="7">
    <source>
        <dbReference type="Ensembl" id="ENSELUP00000019374.2"/>
    </source>
</evidence>
<reference evidence="7" key="4">
    <citation type="submission" date="2025-09" db="UniProtKB">
        <authorList>
            <consortium name="Ensembl"/>
        </authorList>
    </citation>
    <scope>IDENTIFICATION</scope>
</reference>
<comment type="similarity">
    <text evidence="2">Belongs to the TMEM255 family.</text>
</comment>
<dbReference type="Proteomes" id="UP000265140">
    <property type="component" value="Chromosome 1"/>
</dbReference>
<reference evidence="7" key="2">
    <citation type="submission" date="2020-02" db="EMBL/GenBank/DDBJ databases">
        <title>Esox lucius (northern pike) genome, fEsoLuc1, primary haplotype.</title>
        <authorList>
            <person name="Myers G."/>
            <person name="Karagic N."/>
            <person name="Meyer A."/>
            <person name="Pippel M."/>
            <person name="Reichard M."/>
            <person name="Winkler S."/>
            <person name="Tracey A."/>
            <person name="Sims Y."/>
            <person name="Howe K."/>
            <person name="Rhie A."/>
            <person name="Formenti G."/>
            <person name="Durbin R."/>
            <person name="Fedrigo O."/>
            <person name="Jarvis E.D."/>
        </authorList>
    </citation>
    <scope>NUCLEOTIDE SEQUENCE [LARGE SCALE GENOMIC DNA]</scope>
</reference>
<dbReference type="GeneTree" id="ENSGT00940000160889"/>
<dbReference type="InterPro" id="IPR028014">
    <property type="entry name" value="TMEM255"/>
</dbReference>
<feature type="transmembrane region" description="Helical" evidence="6">
    <location>
        <begin position="90"/>
        <end position="110"/>
    </location>
</feature>
<evidence type="ECO:0000256" key="2">
    <source>
        <dbReference type="ARBA" id="ARBA00007903"/>
    </source>
</evidence>
<keyword evidence="3 6" id="KW-0812">Transmembrane</keyword>
<reference evidence="7" key="3">
    <citation type="submission" date="2025-08" db="UniProtKB">
        <authorList>
            <consortium name="Ensembl"/>
        </authorList>
    </citation>
    <scope>IDENTIFICATION</scope>
</reference>
<evidence type="ECO:0000256" key="3">
    <source>
        <dbReference type="ARBA" id="ARBA00022692"/>
    </source>
</evidence>
<proteinExistence type="inferred from homology"/>
<keyword evidence="5 6" id="KW-0472">Membrane</keyword>
<dbReference type="GO" id="GO:0016020">
    <property type="term" value="C:membrane"/>
    <property type="evidence" value="ECO:0007669"/>
    <property type="project" value="UniProtKB-SubCell"/>
</dbReference>
<name>A0A3P8YS15_ESOLU</name>
<evidence type="ECO:0000256" key="1">
    <source>
        <dbReference type="ARBA" id="ARBA00004141"/>
    </source>
</evidence>
<feature type="transmembrane region" description="Helical" evidence="6">
    <location>
        <begin position="259"/>
        <end position="282"/>
    </location>
</feature>
<sequence length="378" mass="41396">MGNTFACSARGAHIKPLKSSARHRLCGVFPEICTADEAPRVTQEVYVVDNTFLWKFNLASMTARTIQDARGRDKPALSQAELMTRRKRSAIWVVLGMLCLSMVLVILGVYTTTRTESINITGYASGIILTFGSFLGVLGLCLEENRKQLLVAAIVFLSFGIITSFLCLMVDGVFIVFNMDIRPLKAGRCQFYTSGSSYIYENYYASVPCQGLLESCSMKVRSGTCYCCDLYDCANGGYMNNYYEFVGVQSCGDVLSLYALIWLLTSLNLMAFFLGILTTAVLGSIKDQRFCSVTPSSSQFSEEGCFSSPSAPLLVDNTNTHTGQQPQQLYPRASLYLAPVAGPGVPQSDPSVACPEPNPPPFAPLYNLLPYKPQSFSV</sequence>
<evidence type="ECO:0000256" key="6">
    <source>
        <dbReference type="SAM" id="Phobius"/>
    </source>
</evidence>
<evidence type="ECO:0000256" key="4">
    <source>
        <dbReference type="ARBA" id="ARBA00022989"/>
    </source>
</evidence>
<keyword evidence="8" id="KW-1185">Reference proteome</keyword>
<organism evidence="7 8">
    <name type="scientific">Esox lucius</name>
    <name type="common">Northern pike</name>
    <dbReference type="NCBI Taxonomy" id="8010"/>
    <lineage>
        <taxon>Eukaryota</taxon>
        <taxon>Metazoa</taxon>
        <taxon>Chordata</taxon>
        <taxon>Craniata</taxon>
        <taxon>Vertebrata</taxon>
        <taxon>Euteleostomi</taxon>
        <taxon>Actinopterygii</taxon>
        <taxon>Neopterygii</taxon>
        <taxon>Teleostei</taxon>
        <taxon>Protacanthopterygii</taxon>
        <taxon>Esociformes</taxon>
        <taxon>Esocidae</taxon>
        <taxon>Esox</taxon>
    </lineage>
</organism>
<dbReference type="Bgee" id="ENSELUG00000001446">
    <property type="expression patterns" value="Expressed in brain and 11 other cell types or tissues"/>
</dbReference>
<evidence type="ECO:0000313" key="8">
    <source>
        <dbReference type="Proteomes" id="UP000265140"/>
    </source>
</evidence>
<protein>
    <submittedName>
        <fullName evidence="7">Uncharacterized protein</fullName>
    </submittedName>
</protein>